<keyword evidence="2" id="KW-1185">Reference proteome</keyword>
<evidence type="ECO:0000313" key="1">
    <source>
        <dbReference type="EMBL" id="GMA35047.1"/>
    </source>
</evidence>
<gene>
    <name evidence="1" type="ORF">GCM10025876_12510</name>
</gene>
<evidence type="ECO:0000313" key="2">
    <source>
        <dbReference type="Proteomes" id="UP001157125"/>
    </source>
</evidence>
<comment type="caution">
    <text evidence="1">The sequence shown here is derived from an EMBL/GenBank/DDBJ whole genome shotgun (WGS) entry which is preliminary data.</text>
</comment>
<reference evidence="2" key="1">
    <citation type="journal article" date="2019" name="Int. J. Syst. Evol. Microbiol.">
        <title>The Global Catalogue of Microorganisms (GCM) 10K type strain sequencing project: providing services to taxonomists for standard genome sequencing and annotation.</title>
        <authorList>
            <consortium name="The Broad Institute Genomics Platform"/>
            <consortium name="The Broad Institute Genome Sequencing Center for Infectious Disease"/>
            <person name="Wu L."/>
            <person name="Ma J."/>
        </authorList>
    </citation>
    <scope>NUCLEOTIDE SEQUENCE [LARGE SCALE GENOMIC DNA]</scope>
    <source>
        <strain evidence="2">NBRC 112299</strain>
    </source>
</reference>
<name>A0ABQ6IDH0_9MICO</name>
<protein>
    <submittedName>
        <fullName evidence="1">Uncharacterized protein</fullName>
    </submittedName>
</protein>
<sequence>MHEALGGTDIVAPMPQMNEVDDLDIADRHYPVIQGDYSAAQGIWGRRDVVPGTPVAQPSPIFVKLDDTIVEDEPQRMRGDDA</sequence>
<accession>A0ABQ6IDH0</accession>
<dbReference type="EMBL" id="BSUN01000001">
    <property type="protein sequence ID" value="GMA35047.1"/>
    <property type="molecule type" value="Genomic_DNA"/>
</dbReference>
<dbReference type="Proteomes" id="UP001157125">
    <property type="component" value="Unassembled WGS sequence"/>
</dbReference>
<proteinExistence type="predicted"/>
<organism evidence="1 2">
    <name type="scientific">Demequina litorisediminis</name>
    <dbReference type="NCBI Taxonomy" id="1849022"/>
    <lineage>
        <taxon>Bacteria</taxon>
        <taxon>Bacillati</taxon>
        <taxon>Actinomycetota</taxon>
        <taxon>Actinomycetes</taxon>
        <taxon>Micrococcales</taxon>
        <taxon>Demequinaceae</taxon>
        <taxon>Demequina</taxon>
    </lineage>
</organism>